<dbReference type="OrthoDB" id="9812413at2"/>
<keyword evidence="6" id="KW-0966">Cell projection</keyword>
<dbReference type="GO" id="GO:0003774">
    <property type="term" value="F:cytoskeletal motor activity"/>
    <property type="evidence" value="ECO:0007669"/>
    <property type="project" value="InterPro"/>
</dbReference>
<protein>
    <recommendedName>
        <fullName evidence="4 5">Flagellar hook-basal body complex protein FliE</fullName>
    </recommendedName>
</protein>
<comment type="similarity">
    <text evidence="2 4">Belongs to the FliE family.</text>
</comment>
<evidence type="ECO:0000313" key="6">
    <source>
        <dbReference type="EMBL" id="TCK60018.1"/>
    </source>
</evidence>
<keyword evidence="7" id="KW-1185">Reference proteome</keyword>
<dbReference type="HAMAP" id="MF_00724">
    <property type="entry name" value="FliE"/>
    <property type="match status" value="1"/>
</dbReference>
<dbReference type="Pfam" id="PF02049">
    <property type="entry name" value="FliE"/>
    <property type="match status" value="1"/>
</dbReference>
<accession>A0A4R1K6X5</accession>
<gene>
    <name evidence="4" type="primary">fliE</name>
    <name evidence="6" type="ORF">C8D98_2190</name>
</gene>
<dbReference type="RefSeq" id="WP_132874164.1">
    <property type="nucleotide sequence ID" value="NZ_JAJUHT010000016.1"/>
</dbReference>
<dbReference type="NCBIfam" id="TIGR00205">
    <property type="entry name" value="fliE"/>
    <property type="match status" value="1"/>
</dbReference>
<reference evidence="6 7" key="1">
    <citation type="submission" date="2019-03" db="EMBL/GenBank/DDBJ databases">
        <title>Genomic Encyclopedia of Type Strains, Phase IV (KMG-IV): sequencing the most valuable type-strain genomes for metagenomic binning, comparative biology and taxonomic classification.</title>
        <authorList>
            <person name="Goeker M."/>
        </authorList>
    </citation>
    <scope>NUCLEOTIDE SEQUENCE [LARGE SCALE GENOMIC DNA]</scope>
    <source>
        <strain evidence="6 7">DSM 24984</strain>
    </source>
</reference>
<dbReference type="InterPro" id="IPR001624">
    <property type="entry name" value="FliE"/>
</dbReference>
<dbReference type="EMBL" id="SMGG01000005">
    <property type="protein sequence ID" value="TCK60018.1"/>
    <property type="molecule type" value="Genomic_DNA"/>
</dbReference>
<dbReference type="GO" id="GO:0009425">
    <property type="term" value="C:bacterial-type flagellum basal body"/>
    <property type="evidence" value="ECO:0007669"/>
    <property type="project" value="UniProtKB-SubCell"/>
</dbReference>
<name>A0A4R1K6X5_9BACT</name>
<comment type="caution">
    <text evidence="6">The sequence shown here is derived from an EMBL/GenBank/DDBJ whole genome shotgun (WGS) entry which is preliminary data.</text>
</comment>
<proteinExistence type="inferred from homology"/>
<evidence type="ECO:0000256" key="4">
    <source>
        <dbReference type="HAMAP-Rule" id="MF_00724"/>
    </source>
</evidence>
<dbReference type="PANTHER" id="PTHR34653:SF1">
    <property type="entry name" value="FLAGELLAR HOOK-BASAL BODY COMPLEX PROTEIN FLIE"/>
    <property type="match status" value="1"/>
</dbReference>
<comment type="subcellular location">
    <subcellularLocation>
        <location evidence="1 4">Bacterial flagellum basal body</location>
    </subcellularLocation>
</comment>
<dbReference type="PRINTS" id="PR01006">
    <property type="entry name" value="FLGHOOKFLIE"/>
</dbReference>
<keyword evidence="3 4" id="KW-0975">Bacterial flagellum</keyword>
<evidence type="ECO:0000256" key="2">
    <source>
        <dbReference type="ARBA" id="ARBA00009272"/>
    </source>
</evidence>
<dbReference type="GO" id="GO:0071973">
    <property type="term" value="P:bacterial-type flagellum-dependent cell motility"/>
    <property type="evidence" value="ECO:0007669"/>
    <property type="project" value="InterPro"/>
</dbReference>
<sequence>MSEINKLNFLLPNRLETATSSQAEKSEDKVDFSALLKDALKDVNNAQLTADDAVQKMLSGENKDIHSTMIALQKADVSLKMMLEVRNKIMDAYQEILRTQV</sequence>
<dbReference type="PANTHER" id="PTHR34653">
    <property type="match status" value="1"/>
</dbReference>
<organism evidence="6 7">
    <name type="scientific">Seleniivibrio woodruffii</name>
    <dbReference type="NCBI Taxonomy" id="1078050"/>
    <lineage>
        <taxon>Bacteria</taxon>
        <taxon>Pseudomonadati</taxon>
        <taxon>Deferribacterota</taxon>
        <taxon>Deferribacteres</taxon>
        <taxon>Deferribacterales</taxon>
        <taxon>Geovibrionaceae</taxon>
        <taxon>Seleniivibrio</taxon>
    </lineage>
</organism>
<dbReference type="AlphaFoldDB" id="A0A4R1K6X5"/>
<dbReference type="Proteomes" id="UP000294614">
    <property type="component" value="Unassembled WGS sequence"/>
</dbReference>
<keyword evidence="6" id="KW-0969">Cilium</keyword>
<evidence type="ECO:0000256" key="3">
    <source>
        <dbReference type="ARBA" id="ARBA00023143"/>
    </source>
</evidence>
<evidence type="ECO:0000313" key="7">
    <source>
        <dbReference type="Proteomes" id="UP000294614"/>
    </source>
</evidence>
<keyword evidence="6" id="KW-0282">Flagellum</keyword>
<evidence type="ECO:0000256" key="1">
    <source>
        <dbReference type="ARBA" id="ARBA00004117"/>
    </source>
</evidence>
<dbReference type="GO" id="GO:0005198">
    <property type="term" value="F:structural molecule activity"/>
    <property type="evidence" value="ECO:0007669"/>
    <property type="project" value="UniProtKB-UniRule"/>
</dbReference>
<evidence type="ECO:0000256" key="5">
    <source>
        <dbReference type="NCBIfam" id="TIGR00205"/>
    </source>
</evidence>